<evidence type="ECO:0000313" key="4">
    <source>
        <dbReference type="Proteomes" id="UP000058613"/>
    </source>
</evidence>
<dbReference type="Proteomes" id="UP000196694">
    <property type="component" value="Unassembled WGS sequence"/>
</dbReference>
<dbReference type="KEGG" id="pdl:Pyrde_1843"/>
<name>A0A0P0N4Z6_9CREN</name>
<dbReference type="OrthoDB" id="386783at2157"/>
<organism evidence="2 4">
    <name type="scientific">Pyrodictium delaneyi</name>
    <dbReference type="NCBI Taxonomy" id="1273541"/>
    <lineage>
        <taxon>Archaea</taxon>
        <taxon>Thermoproteota</taxon>
        <taxon>Thermoprotei</taxon>
        <taxon>Desulfurococcales</taxon>
        <taxon>Pyrodictiaceae</taxon>
        <taxon>Pyrodictium</taxon>
    </lineage>
</organism>
<dbReference type="AlphaFoldDB" id="A0A0P0N4Z6"/>
<keyword evidence="1" id="KW-0472">Membrane</keyword>
<evidence type="ECO:0000313" key="5">
    <source>
        <dbReference type="Proteomes" id="UP000196694"/>
    </source>
</evidence>
<evidence type="ECO:0000256" key="1">
    <source>
        <dbReference type="SAM" id="Phobius"/>
    </source>
</evidence>
<evidence type="ECO:0000313" key="3">
    <source>
        <dbReference type="EMBL" id="OWJ54912.1"/>
    </source>
</evidence>
<reference evidence="2 4" key="1">
    <citation type="submission" date="2015-10" db="EMBL/GenBank/DDBJ databases">
        <title>Complete genome sequence of hyperthermophilic archaeon Pyrodictium delaneyi Su06.</title>
        <authorList>
            <person name="Jung J.-H."/>
            <person name="Lin J."/>
            <person name="Holden J.F."/>
            <person name="Park C.-S."/>
        </authorList>
    </citation>
    <scope>NUCLEOTIDE SEQUENCE [LARGE SCALE GENOMIC DNA]</scope>
    <source>
        <strain evidence="2 4">Su06</strain>
    </source>
</reference>
<dbReference type="GeneID" id="26100183"/>
<keyword evidence="1" id="KW-0812">Transmembrane</keyword>
<feature type="transmembrane region" description="Helical" evidence="1">
    <location>
        <begin position="67"/>
        <end position="86"/>
    </location>
</feature>
<accession>A0A0P0N4Z6</accession>
<dbReference type="EMBL" id="NCQP01000002">
    <property type="protein sequence ID" value="OWJ54912.1"/>
    <property type="molecule type" value="Genomic_DNA"/>
</dbReference>
<reference evidence="3 5" key="2">
    <citation type="submission" date="2017-05" db="EMBL/GenBank/DDBJ databases">
        <title>The draft genome of the hyperthermophilic archaeon 'Pyrodictium delaneyi strain Hulk', an iron and nitrate reducer, reveals the capacity for sulfate reduction.</title>
        <authorList>
            <person name="Demey L.M."/>
            <person name="Miller C."/>
            <person name="Manzella M."/>
            <person name="Reguera G."/>
            <person name="Kashefi K."/>
        </authorList>
    </citation>
    <scope>NUCLEOTIDE SEQUENCE [LARGE SCALE GENOMIC DNA]</scope>
    <source>
        <strain evidence="3 5">Hulk</strain>
    </source>
</reference>
<dbReference type="RefSeq" id="WP_055410183.1">
    <property type="nucleotide sequence ID" value="NZ_CP013011.1"/>
</dbReference>
<gene>
    <name evidence="3" type="ORF">Pdsh_04190</name>
    <name evidence="2" type="ORF">Pyrde_1843</name>
</gene>
<feature type="transmembrane region" description="Helical" evidence="1">
    <location>
        <begin position="35"/>
        <end position="55"/>
    </location>
</feature>
<evidence type="ECO:0000313" key="2">
    <source>
        <dbReference type="EMBL" id="ALL01886.1"/>
    </source>
</evidence>
<dbReference type="Proteomes" id="UP000058613">
    <property type="component" value="Chromosome"/>
</dbReference>
<protein>
    <submittedName>
        <fullName evidence="2">Uncharacterized protein</fullName>
    </submittedName>
</protein>
<proteinExistence type="predicted"/>
<sequence length="129" mass="14109">MAGSGVLLGYTLPCRRRAALDLVKRLERSLRAERASAGLFAVLFIAVPTLLMPYASLSPLGARLLTLLFVLGAAGSSAAIVSKTLLLRRLWKLRQHLEELGSEELPESLCSVELRELLGRGWVDKPREA</sequence>
<keyword evidence="5" id="KW-1185">Reference proteome</keyword>
<dbReference type="EMBL" id="CP013011">
    <property type="protein sequence ID" value="ALL01886.1"/>
    <property type="molecule type" value="Genomic_DNA"/>
</dbReference>
<keyword evidence="1" id="KW-1133">Transmembrane helix</keyword>